<evidence type="ECO:0000313" key="2">
    <source>
        <dbReference type="Proteomes" id="UP000507222"/>
    </source>
</evidence>
<proteinExistence type="predicted"/>
<accession>A0A6J5UCX4</accession>
<reference evidence="1 2" key="1">
    <citation type="submission" date="2020-05" db="EMBL/GenBank/DDBJ databases">
        <authorList>
            <person name="Campoy J."/>
            <person name="Schneeberger K."/>
            <person name="Spophaly S."/>
        </authorList>
    </citation>
    <scope>NUCLEOTIDE SEQUENCE [LARGE SCALE GENOMIC DNA]</scope>
    <source>
        <strain evidence="1">PruArmRojPasFocal</strain>
    </source>
</reference>
<organism evidence="1 2">
    <name type="scientific">Prunus armeniaca</name>
    <name type="common">Apricot</name>
    <name type="synonym">Armeniaca vulgaris</name>
    <dbReference type="NCBI Taxonomy" id="36596"/>
    <lineage>
        <taxon>Eukaryota</taxon>
        <taxon>Viridiplantae</taxon>
        <taxon>Streptophyta</taxon>
        <taxon>Embryophyta</taxon>
        <taxon>Tracheophyta</taxon>
        <taxon>Spermatophyta</taxon>
        <taxon>Magnoliopsida</taxon>
        <taxon>eudicotyledons</taxon>
        <taxon>Gunneridae</taxon>
        <taxon>Pentapetalae</taxon>
        <taxon>rosids</taxon>
        <taxon>fabids</taxon>
        <taxon>Rosales</taxon>
        <taxon>Rosaceae</taxon>
        <taxon>Amygdaloideae</taxon>
        <taxon>Amygdaleae</taxon>
        <taxon>Prunus</taxon>
    </lineage>
</organism>
<gene>
    <name evidence="1" type="ORF">CURHAP_LOCUS21248</name>
</gene>
<dbReference type="Proteomes" id="UP000507222">
    <property type="component" value="Unassembled WGS sequence"/>
</dbReference>
<dbReference type="AlphaFoldDB" id="A0A6J5UCX4"/>
<dbReference type="EMBL" id="CAEKDK010000003">
    <property type="protein sequence ID" value="CAB4273477.1"/>
    <property type="molecule type" value="Genomic_DNA"/>
</dbReference>
<sequence length="56" mass="6554">MDYLQLCLFWYLDSKFSIRDQLAGNKISSRPLPTGMDNPLPWFAYLCSQKPSVRKI</sequence>
<protein>
    <submittedName>
        <fullName evidence="1">Uncharacterized protein</fullName>
    </submittedName>
</protein>
<evidence type="ECO:0000313" key="1">
    <source>
        <dbReference type="EMBL" id="CAB4273477.1"/>
    </source>
</evidence>
<name>A0A6J5UCX4_PRUAR</name>